<reference evidence="1" key="1">
    <citation type="submission" date="2023-03" db="EMBL/GenBank/DDBJ databases">
        <title>Massive genome expansion in bonnet fungi (Mycena s.s.) driven by repeated elements and novel gene families across ecological guilds.</title>
        <authorList>
            <consortium name="Lawrence Berkeley National Laboratory"/>
            <person name="Harder C.B."/>
            <person name="Miyauchi S."/>
            <person name="Viragh M."/>
            <person name="Kuo A."/>
            <person name="Thoen E."/>
            <person name="Andreopoulos B."/>
            <person name="Lu D."/>
            <person name="Skrede I."/>
            <person name="Drula E."/>
            <person name="Henrissat B."/>
            <person name="Morin E."/>
            <person name="Kohler A."/>
            <person name="Barry K."/>
            <person name="LaButti K."/>
            <person name="Morin E."/>
            <person name="Salamov A."/>
            <person name="Lipzen A."/>
            <person name="Mereny Z."/>
            <person name="Hegedus B."/>
            <person name="Baldrian P."/>
            <person name="Stursova M."/>
            <person name="Weitz H."/>
            <person name="Taylor A."/>
            <person name="Grigoriev I.V."/>
            <person name="Nagy L.G."/>
            <person name="Martin F."/>
            <person name="Kauserud H."/>
        </authorList>
    </citation>
    <scope>NUCLEOTIDE SEQUENCE</scope>
    <source>
        <strain evidence="1">9144</strain>
    </source>
</reference>
<evidence type="ECO:0000313" key="2">
    <source>
        <dbReference type="Proteomes" id="UP001219525"/>
    </source>
</evidence>
<dbReference type="AlphaFoldDB" id="A0AAD6VMK6"/>
<proteinExistence type="predicted"/>
<gene>
    <name evidence="1" type="ORF">GGX14DRAFT_563307</name>
</gene>
<sequence>MAQPIQQLALHVQNTTTHLQLASASLNALAAAPPAVLGPNGTPRGSSTRPVTTTTSLTALSLPFPRLVAPVIPPAPALGAAVNLPPPFASAAIVAPGPHNMFPVNKGTLRELPAATLATLFAVYNVTVPGQNVNNVANRRKVL</sequence>
<evidence type="ECO:0000313" key="1">
    <source>
        <dbReference type="EMBL" id="KAJ7214491.1"/>
    </source>
</evidence>
<organism evidence="1 2">
    <name type="scientific">Mycena pura</name>
    <dbReference type="NCBI Taxonomy" id="153505"/>
    <lineage>
        <taxon>Eukaryota</taxon>
        <taxon>Fungi</taxon>
        <taxon>Dikarya</taxon>
        <taxon>Basidiomycota</taxon>
        <taxon>Agaricomycotina</taxon>
        <taxon>Agaricomycetes</taxon>
        <taxon>Agaricomycetidae</taxon>
        <taxon>Agaricales</taxon>
        <taxon>Marasmiineae</taxon>
        <taxon>Mycenaceae</taxon>
        <taxon>Mycena</taxon>
    </lineage>
</organism>
<accession>A0AAD6VMK6</accession>
<name>A0AAD6VMK6_9AGAR</name>
<protein>
    <submittedName>
        <fullName evidence="1">Uncharacterized protein</fullName>
    </submittedName>
</protein>
<keyword evidence="2" id="KW-1185">Reference proteome</keyword>
<comment type="caution">
    <text evidence="1">The sequence shown here is derived from an EMBL/GenBank/DDBJ whole genome shotgun (WGS) entry which is preliminary data.</text>
</comment>
<dbReference type="Proteomes" id="UP001219525">
    <property type="component" value="Unassembled WGS sequence"/>
</dbReference>
<dbReference type="EMBL" id="JARJCW010000019">
    <property type="protein sequence ID" value="KAJ7214491.1"/>
    <property type="molecule type" value="Genomic_DNA"/>
</dbReference>